<organism evidence="2 3">
    <name type="scientific">Diplodia corticola</name>
    <dbReference type="NCBI Taxonomy" id="236234"/>
    <lineage>
        <taxon>Eukaryota</taxon>
        <taxon>Fungi</taxon>
        <taxon>Dikarya</taxon>
        <taxon>Ascomycota</taxon>
        <taxon>Pezizomycotina</taxon>
        <taxon>Dothideomycetes</taxon>
        <taxon>Dothideomycetes incertae sedis</taxon>
        <taxon>Botryosphaeriales</taxon>
        <taxon>Botryosphaeriaceae</taxon>
        <taxon>Diplodia</taxon>
    </lineage>
</organism>
<proteinExistence type="predicted"/>
<dbReference type="GeneID" id="31020031"/>
<keyword evidence="3" id="KW-1185">Reference proteome</keyword>
<protein>
    <submittedName>
        <fullName evidence="2">Uncharacterized protein</fullName>
    </submittedName>
</protein>
<dbReference type="OrthoDB" id="3548481at2759"/>
<dbReference type="Proteomes" id="UP000183809">
    <property type="component" value="Unassembled WGS sequence"/>
</dbReference>
<dbReference type="InterPro" id="IPR012337">
    <property type="entry name" value="RNaseH-like_sf"/>
</dbReference>
<accession>A0A1J9S8F7</accession>
<dbReference type="RefSeq" id="XP_020133051.1">
    <property type="nucleotide sequence ID" value="XM_020279768.1"/>
</dbReference>
<feature type="region of interest" description="Disordered" evidence="1">
    <location>
        <begin position="210"/>
        <end position="255"/>
    </location>
</feature>
<dbReference type="InterPro" id="IPR036397">
    <property type="entry name" value="RNaseH_sf"/>
</dbReference>
<name>A0A1J9S8F7_9PEZI</name>
<evidence type="ECO:0000256" key="1">
    <source>
        <dbReference type="SAM" id="MobiDB-lite"/>
    </source>
</evidence>
<feature type="region of interest" description="Disordered" evidence="1">
    <location>
        <begin position="1"/>
        <end position="22"/>
    </location>
</feature>
<evidence type="ECO:0000313" key="2">
    <source>
        <dbReference type="EMBL" id="OJD36791.1"/>
    </source>
</evidence>
<gene>
    <name evidence="2" type="ORF">BKCO1_9000127</name>
</gene>
<reference evidence="2 3" key="1">
    <citation type="submission" date="2016-10" db="EMBL/GenBank/DDBJ databases">
        <title>Proteomics and genomics reveal pathogen-plant mechanisms compatible with a hemibiotrophic lifestyle of Diplodia corticola.</title>
        <authorList>
            <person name="Fernandes I."/>
            <person name="De Jonge R."/>
            <person name="Van De Peer Y."/>
            <person name="Devreese B."/>
            <person name="Alves A."/>
            <person name="Esteves A.C."/>
        </authorList>
    </citation>
    <scope>NUCLEOTIDE SEQUENCE [LARGE SCALE GENOMIC DNA]</scope>
    <source>
        <strain evidence="2 3">CBS 112549</strain>
    </source>
</reference>
<sequence>MSAPSSALSAAAATAPTPQETLLSAPDGALHCKIFANWQDEDEAIKNGKFASLHDEEGVLAIFCDGSASAPYNEQGDCWTGCSAVYRKPGTAEWVKNGKPLPHFKRSGPAEVAGLDLALEVGLDKVAEHPAVRAISVVKVFTDYMPVLDVLQGLAVAGQDGSPATVLHRLPKETMQSIVDRDMVLARQYGVTVELYWVKSHKGVPGNKIADRVAKDYRPDRLEPDNYPVPSRGPARSKAARQQKAQRKDSEMRAAQAIMAEEHGEEADRADKDKFFAGMVPESERLRMEAEKEKPEEKPKDDIDLEMDALMRDLARPPPW</sequence>
<dbReference type="SUPFAM" id="SSF53098">
    <property type="entry name" value="Ribonuclease H-like"/>
    <property type="match status" value="1"/>
</dbReference>
<dbReference type="EMBL" id="MNUE01000009">
    <property type="protein sequence ID" value="OJD36791.1"/>
    <property type="molecule type" value="Genomic_DNA"/>
</dbReference>
<dbReference type="Gene3D" id="3.30.420.10">
    <property type="entry name" value="Ribonuclease H-like superfamily/Ribonuclease H"/>
    <property type="match status" value="1"/>
</dbReference>
<feature type="compositionally biased region" description="Basic and acidic residues" evidence="1">
    <location>
        <begin position="282"/>
        <end position="302"/>
    </location>
</feature>
<comment type="caution">
    <text evidence="2">The sequence shown here is derived from an EMBL/GenBank/DDBJ whole genome shotgun (WGS) entry which is preliminary data.</text>
</comment>
<evidence type="ECO:0000313" key="3">
    <source>
        <dbReference type="Proteomes" id="UP000183809"/>
    </source>
</evidence>
<feature type="compositionally biased region" description="Basic and acidic residues" evidence="1">
    <location>
        <begin position="210"/>
        <end position="224"/>
    </location>
</feature>
<dbReference type="AlphaFoldDB" id="A0A1J9S8F7"/>
<feature type="region of interest" description="Disordered" evidence="1">
    <location>
        <begin position="280"/>
        <end position="305"/>
    </location>
</feature>
<dbReference type="GO" id="GO:0003676">
    <property type="term" value="F:nucleic acid binding"/>
    <property type="evidence" value="ECO:0007669"/>
    <property type="project" value="InterPro"/>
</dbReference>